<gene>
    <name evidence="2" type="ORF">RFI_39809</name>
</gene>
<dbReference type="EMBL" id="ASPP01048830">
    <property type="protein sequence ID" value="ETN97717.1"/>
    <property type="molecule type" value="Genomic_DNA"/>
</dbReference>
<accession>X6L7F1</accession>
<feature type="region of interest" description="Disordered" evidence="1">
    <location>
        <begin position="99"/>
        <end position="176"/>
    </location>
</feature>
<dbReference type="Proteomes" id="UP000023152">
    <property type="component" value="Unassembled WGS sequence"/>
</dbReference>
<comment type="caution">
    <text evidence="2">The sequence shown here is derived from an EMBL/GenBank/DDBJ whole genome shotgun (WGS) entry which is preliminary data.</text>
</comment>
<feature type="non-terminal residue" evidence="2">
    <location>
        <position position="409"/>
    </location>
</feature>
<dbReference type="AlphaFoldDB" id="X6L7F1"/>
<proteinExistence type="predicted"/>
<keyword evidence="3" id="KW-1185">Reference proteome</keyword>
<feature type="compositionally biased region" description="Basic and acidic residues" evidence="1">
    <location>
        <begin position="102"/>
        <end position="161"/>
    </location>
</feature>
<organism evidence="2 3">
    <name type="scientific">Reticulomyxa filosa</name>
    <dbReference type="NCBI Taxonomy" id="46433"/>
    <lineage>
        <taxon>Eukaryota</taxon>
        <taxon>Sar</taxon>
        <taxon>Rhizaria</taxon>
        <taxon>Retaria</taxon>
        <taxon>Foraminifera</taxon>
        <taxon>Monothalamids</taxon>
        <taxon>Reticulomyxidae</taxon>
        <taxon>Reticulomyxa</taxon>
    </lineage>
</organism>
<sequence>MRFQNNKGGTIYVERKNVLLFRILLATDSKKKKTNKQTKTKRRVNIPCTFTLLFIFVCEFGRGQLVNIGDRRRFLETVANKNISTTSISGKKLEMIASRKQQRLEREEQKRAEKETKQKEKEAKRQEKETKKIQRLQLKAEKEKLKQEKKQCQRDGKKKDMPSISSSSSLCTEWTPPEPSPFMLEQNLPLNNRLPHELPSPMFSLSVPKCELNKPGLKSANNDGDDNNDTVRAQLLSKSFAPVPQPLLLPQQRCTPSQQFFRYSCYPASSFPNPFVGPTPSSIPGLQLRYGFVYPPSPACAPSTIGCSANTRWEATIPEGLGSDVLEDMRWKELGIPPELKDYKWLYQDCNDLTQENRFKIINFILQRNQSNTNNEIEDILLHTIENDGMGFKRKVVIRLFYKERKWKQ</sequence>
<reference evidence="2 3" key="1">
    <citation type="journal article" date="2013" name="Curr. Biol.">
        <title>The Genome of the Foraminiferan Reticulomyxa filosa.</title>
        <authorList>
            <person name="Glockner G."/>
            <person name="Hulsmann N."/>
            <person name="Schleicher M."/>
            <person name="Noegel A.A."/>
            <person name="Eichinger L."/>
            <person name="Gallinger C."/>
            <person name="Pawlowski J."/>
            <person name="Sierra R."/>
            <person name="Euteneuer U."/>
            <person name="Pillet L."/>
            <person name="Moustafa A."/>
            <person name="Platzer M."/>
            <person name="Groth M."/>
            <person name="Szafranski K."/>
            <person name="Schliwa M."/>
        </authorList>
    </citation>
    <scope>NUCLEOTIDE SEQUENCE [LARGE SCALE GENOMIC DNA]</scope>
</reference>
<evidence type="ECO:0000256" key="1">
    <source>
        <dbReference type="SAM" id="MobiDB-lite"/>
    </source>
</evidence>
<protein>
    <submittedName>
        <fullName evidence="2">Uncharacterized protein</fullName>
    </submittedName>
</protein>
<evidence type="ECO:0000313" key="3">
    <source>
        <dbReference type="Proteomes" id="UP000023152"/>
    </source>
</evidence>
<name>X6L7F1_RETFI</name>
<evidence type="ECO:0000313" key="2">
    <source>
        <dbReference type="EMBL" id="ETN97717.1"/>
    </source>
</evidence>